<dbReference type="Proteomes" id="UP001210865">
    <property type="component" value="Chromosome"/>
</dbReference>
<sequence length="137" mass="14630">MRPRAASAGDDAVGRPGLRLRPGHRLVLTIALLAALLWQSFVIETHVDRAVRSRPVATQAAAPTVVSAAGRFSGQPTDCAICFDARQAGAYVSSADIRVPLPIAAIYWRLFVILSDLTGQARSHAWRGRGPPTPTHA</sequence>
<gene>
    <name evidence="1" type="ORF">PBT88_12530</name>
</gene>
<proteinExistence type="predicted"/>
<dbReference type="RefSeq" id="WP_270075680.1">
    <property type="nucleotide sequence ID" value="NZ_CP115174.1"/>
</dbReference>
<reference evidence="1 2" key="1">
    <citation type="submission" date="2022-12" db="EMBL/GenBank/DDBJ databases">
        <title>Sphingomonas abieness sp. nov., an endophytic bacterium isolated from Abies koreana.</title>
        <authorList>
            <person name="Jiang L."/>
            <person name="Lee J."/>
        </authorList>
    </citation>
    <scope>NUCLEOTIDE SEQUENCE [LARGE SCALE GENOMIC DNA]</scope>
    <source>
        <strain evidence="2">PAMB 00755</strain>
    </source>
</reference>
<organism evidence="1 2">
    <name type="scientific">Sphingomonas abietis</name>
    <dbReference type="NCBI Taxonomy" id="3012344"/>
    <lineage>
        <taxon>Bacteria</taxon>
        <taxon>Pseudomonadati</taxon>
        <taxon>Pseudomonadota</taxon>
        <taxon>Alphaproteobacteria</taxon>
        <taxon>Sphingomonadales</taxon>
        <taxon>Sphingomonadaceae</taxon>
        <taxon>Sphingomonas</taxon>
    </lineage>
</organism>
<evidence type="ECO:0000313" key="1">
    <source>
        <dbReference type="EMBL" id="WBO21030.1"/>
    </source>
</evidence>
<dbReference type="EMBL" id="CP115174">
    <property type="protein sequence ID" value="WBO21030.1"/>
    <property type="molecule type" value="Genomic_DNA"/>
</dbReference>
<protein>
    <recommendedName>
        <fullName evidence="3">DUF2946 domain-containing protein</fullName>
    </recommendedName>
</protein>
<evidence type="ECO:0000313" key="2">
    <source>
        <dbReference type="Proteomes" id="UP001210865"/>
    </source>
</evidence>
<name>A0ABY7NJN7_9SPHN</name>
<evidence type="ECO:0008006" key="3">
    <source>
        <dbReference type="Google" id="ProtNLM"/>
    </source>
</evidence>
<accession>A0ABY7NJN7</accession>
<keyword evidence="2" id="KW-1185">Reference proteome</keyword>